<name>A0AAV4VZM0_CAEEX</name>
<protein>
    <submittedName>
        <fullName evidence="2">Uncharacterized protein</fullName>
    </submittedName>
</protein>
<evidence type="ECO:0000313" key="2">
    <source>
        <dbReference type="EMBL" id="GIY75892.1"/>
    </source>
</evidence>
<comment type="caution">
    <text evidence="2">The sequence shown here is derived from an EMBL/GenBank/DDBJ whole genome shotgun (WGS) entry which is preliminary data.</text>
</comment>
<dbReference type="EMBL" id="BPLR01015412">
    <property type="protein sequence ID" value="GIY75892.1"/>
    <property type="molecule type" value="Genomic_DNA"/>
</dbReference>
<dbReference type="AlphaFoldDB" id="A0AAV4VZM0"/>
<reference evidence="2 3" key="1">
    <citation type="submission" date="2021-06" db="EMBL/GenBank/DDBJ databases">
        <title>Caerostris extrusa draft genome.</title>
        <authorList>
            <person name="Kono N."/>
            <person name="Arakawa K."/>
        </authorList>
    </citation>
    <scope>NUCLEOTIDE SEQUENCE [LARGE SCALE GENOMIC DNA]</scope>
</reference>
<accession>A0AAV4VZM0</accession>
<evidence type="ECO:0000313" key="3">
    <source>
        <dbReference type="Proteomes" id="UP001054945"/>
    </source>
</evidence>
<feature type="compositionally biased region" description="Polar residues" evidence="1">
    <location>
        <begin position="220"/>
        <end position="230"/>
    </location>
</feature>
<feature type="region of interest" description="Disordered" evidence="1">
    <location>
        <begin position="137"/>
        <end position="230"/>
    </location>
</feature>
<sequence length="230" mass="26206">MVDQMKRRASSVCKEHMLDEWEQLNSPHILAEKLDTNDNIKSPYVMNDLLSEVVRRNLPRKIVIRRKISHLTSRGDMRFSRVKNLRILLTGERMYDLLKENGVSLKTRKHDVTLADDTTQSKETLTRHTDAKSDNLNVRLRGPRTPSSTPKASRKQRQWIENCSADSRSADVQRDSPGSYEVANLDNPNMPIGRHHVSTLKPFTDIKTTPTAPLRKTDAVFSTSSNSETG</sequence>
<proteinExistence type="predicted"/>
<organism evidence="2 3">
    <name type="scientific">Caerostris extrusa</name>
    <name type="common">Bark spider</name>
    <name type="synonym">Caerostris bankana</name>
    <dbReference type="NCBI Taxonomy" id="172846"/>
    <lineage>
        <taxon>Eukaryota</taxon>
        <taxon>Metazoa</taxon>
        <taxon>Ecdysozoa</taxon>
        <taxon>Arthropoda</taxon>
        <taxon>Chelicerata</taxon>
        <taxon>Arachnida</taxon>
        <taxon>Araneae</taxon>
        <taxon>Araneomorphae</taxon>
        <taxon>Entelegynae</taxon>
        <taxon>Araneoidea</taxon>
        <taxon>Araneidae</taxon>
        <taxon>Caerostris</taxon>
    </lineage>
</organism>
<keyword evidence="3" id="KW-1185">Reference proteome</keyword>
<dbReference type="Proteomes" id="UP001054945">
    <property type="component" value="Unassembled WGS sequence"/>
</dbReference>
<gene>
    <name evidence="2" type="ORF">CEXT_742961</name>
</gene>
<evidence type="ECO:0000256" key="1">
    <source>
        <dbReference type="SAM" id="MobiDB-lite"/>
    </source>
</evidence>